<dbReference type="AlphaFoldDB" id="A0AAV4J4M5"/>
<evidence type="ECO:0000313" key="3">
    <source>
        <dbReference type="Proteomes" id="UP000762676"/>
    </source>
</evidence>
<dbReference type="PANTHER" id="PTHR46599">
    <property type="entry name" value="PIGGYBAC TRANSPOSABLE ELEMENT-DERIVED PROTEIN 4"/>
    <property type="match status" value="1"/>
</dbReference>
<dbReference type="Proteomes" id="UP000762676">
    <property type="component" value="Unassembled WGS sequence"/>
</dbReference>
<comment type="caution">
    <text evidence="2">The sequence shown here is derived from an EMBL/GenBank/DDBJ whole genome shotgun (WGS) entry which is preliminary data.</text>
</comment>
<protein>
    <submittedName>
        <fullName evidence="2">PiggyBac transposable element-derived protein 4</fullName>
    </submittedName>
</protein>
<proteinExistence type="predicted"/>
<evidence type="ECO:0000259" key="1">
    <source>
        <dbReference type="Pfam" id="PF13843"/>
    </source>
</evidence>
<name>A0AAV4J4M5_9GAST</name>
<feature type="domain" description="PiggyBac transposable element-derived protein" evidence="1">
    <location>
        <begin position="8"/>
        <end position="142"/>
    </location>
</feature>
<dbReference type="InterPro" id="IPR029526">
    <property type="entry name" value="PGBD"/>
</dbReference>
<organism evidence="2 3">
    <name type="scientific">Elysia marginata</name>
    <dbReference type="NCBI Taxonomy" id="1093978"/>
    <lineage>
        <taxon>Eukaryota</taxon>
        <taxon>Metazoa</taxon>
        <taxon>Spiralia</taxon>
        <taxon>Lophotrochozoa</taxon>
        <taxon>Mollusca</taxon>
        <taxon>Gastropoda</taxon>
        <taxon>Heterobranchia</taxon>
        <taxon>Euthyneura</taxon>
        <taxon>Panpulmonata</taxon>
        <taxon>Sacoglossa</taxon>
        <taxon>Placobranchoidea</taxon>
        <taxon>Plakobranchidae</taxon>
        <taxon>Elysia</taxon>
    </lineage>
</organism>
<dbReference type="PANTHER" id="PTHR46599:SF6">
    <property type="entry name" value="DUAL SPECIFICITY PHOSPHATASE 26"/>
    <property type="match status" value="1"/>
</dbReference>
<reference evidence="2 3" key="1">
    <citation type="journal article" date="2021" name="Elife">
        <title>Chloroplast acquisition without the gene transfer in kleptoplastic sea slugs, Plakobranchus ocellatus.</title>
        <authorList>
            <person name="Maeda T."/>
            <person name="Takahashi S."/>
            <person name="Yoshida T."/>
            <person name="Shimamura S."/>
            <person name="Takaki Y."/>
            <person name="Nagai Y."/>
            <person name="Toyoda A."/>
            <person name="Suzuki Y."/>
            <person name="Arimoto A."/>
            <person name="Ishii H."/>
            <person name="Satoh N."/>
            <person name="Nishiyama T."/>
            <person name="Hasebe M."/>
            <person name="Maruyama T."/>
            <person name="Minagawa J."/>
            <person name="Obokata J."/>
            <person name="Shigenobu S."/>
        </authorList>
    </citation>
    <scope>NUCLEOTIDE SEQUENCE [LARGE SCALE GENOMIC DNA]</scope>
</reference>
<dbReference type="EMBL" id="BMAT01013597">
    <property type="protein sequence ID" value="GFS15912.1"/>
    <property type="molecule type" value="Genomic_DNA"/>
</dbReference>
<sequence>MFQMKVMGRNVTCDNFFTDYELAQKLNFEKMSVVGTLRRNKRFIPPEDQTLAQKGEPKFCFRKDAMLVSYKSGAKKSYSHVKHALRFSNCGQKHNKEMPEVERFYNSTRGGVDTMDLMAHTVSSQRQTKRWPMVMFYNILDIGSIAASVVYSTKYPTEQFSKTDKRREFQLSISKDL</sequence>
<accession>A0AAV4J4M5</accession>
<dbReference type="Pfam" id="PF13843">
    <property type="entry name" value="DDE_Tnp_1_7"/>
    <property type="match status" value="1"/>
</dbReference>
<gene>
    <name evidence="2" type="ORF">ElyMa_006782000</name>
</gene>
<evidence type="ECO:0000313" key="2">
    <source>
        <dbReference type="EMBL" id="GFS15912.1"/>
    </source>
</evidence>
<keyword evidence="3" id="KW-1185">Reference proteome</keyword>